<keyword evidence="2" id="KW-1185">Reference proteome</keyword>
<name>A0ABW0WGQ9_STRNO</name>
<evidence type="ECO:0000313" key="1">
    <source>
        <dbReference type="EMBL" id="MFC5655465.1"/>
    </source>
</evidence>
<accession>A0ABW0WGQ9</accession>
<protein>
    <submittedName>
        <fullName evidence="1">Uncharacterized protein</fullName>
    </submittedName>
</protein>
<evidence type="ECO:0000313" key="2">
    <source>
        <dbReference type="Proteomes" id="UP001596065"/>
    </source>
</evidence>
<reference evidence="2" key="1">
    <citation type="journal article" date="2019" name="Int. J. Syst. Evol. Microbiol.">
        <title>The Global Catalogue of Microorganisms (GCM) 10K type strain sequencing project: providing services to taxonomists for standard genome sequencing and annotation.</title>
        <authorList>
            <consortium name="The Broad Institute Genomics Platform"/>
            <consortium name="The Broad Institute Genome Sequencing Center for Infectious Disease"/>
            <person name="Wu L."/>
            <person name="Ma J."/>
        </authorList>
    </citation>
    <scope>NUCLEOTIDE SEQUENCE [LARGE SCALE GENOMIC DNA]</scope>
    <source>
        <strain evidence="2">KCTC 5701</strain>
    </source>
</reference>
<gene>
    <name evidence="1" type="ORF">ACFP3J_08170</name>
</gene>
<sequence length="94" mass="10159">MCVARLPTAKGLPEAATTLWCRVVTAPEADAETRWRAAQELLAAHAEQALRTALTVPRDTDEALLLRRLLTLVRPPVDQAGEDTAGWSSVPSRG</sequence>
<comment type="caution">
    <text evidence="1">The sequence shown here is derived from an EMBL/GenBank/DDBJ whole genome shotgun (WGS) entry which is preliminary data.</text>
</comment>
<dbReference type="EMBL" id="JBHSOE010000009">
    <property type="protein sequence ID" value="MFC5655465.1"/>
    <property type="molecule type" value="Genomic_DNA"/>
</dbReference>
<dbReference type="RefSeq" id="WP_344348380.1">
    <property type="nucleotide sequence ID" value="NZ_BAAASM010000015.1"/>
</dbReference>
<dbReference type="Proteomes" id="UP001596065">
    <property type="component" value="Unassembled WGS sequence"/>
</dbReference>
<organism evidence="1 2">
    <name type="scientific">Streptomyces nogalater</name>
    <dbReference type="NCBI Taxonomy" id="38314"/>
    <lineage>
        <taxon>Bacteria</taxon>
        <taxon>Bacillati</taxon>
        <taxon>Actinomycetota</taxon>
        <taxon>Actinomycetes</taxon>
        <taxon>Kitasatosporales</taxon>
        <taxon>Streptomycetaceae</taxon>
        <taxon>Streptomyces</taxon>
    </lineage>
</organism>
<proteinExistence type="predicted"/>